<dbReference type="EMBL" id="CAEY01000481">
    <property type="status" value="NOT_ANNOTATED_CDS"/>
    <property type="molecule type" value="Genomic_DNA"/>
</dbReference>
<evidence type="ECO:0000313" key="9">
    <source>
        <dbReference type="EnsemblMetazoa" id="tetur01g14710.1"/>
    </source>
</evidence>
<evidence type="ECO:0000313" key="10">
    <source>
        <dbReference type="Proteomes" id="UP000015104"/>
    </source>
</evidence>
<keyword evidence="4" id="KW-0411">Iron-sulfur</keyword>
<evidence type="ECO:0000259" key="8">
    <source>
        <dbReference type="Pfam" id="PF00462"/>
    </source>
</evidence>
<dbReference type="CDD" id="cd03028">
    <property type="entry name" value="GRX_PICOT_like"/>
    <property type="match status" value="1"/>
</dbReference>
<reference evidence="9" key="2">
    <citation type="submission" date="2015-06" db="UniProtKB">
        <authorList>
            <consortium name="EnsemblMetazoa"/>
        </authorList>
    </citation>
    <scope>IDENTIFICATION</scope>
</reference>
<dbReference type="AlphaFoldDB" id="T1JTM8"/>
<dbReference type="GO" id="GO:0046872">
    <property type="term" value="F:metal ion binding"/>
    <property type="evidence" value="ECO:0007669"/>
    <property type="project" value="UniProtKB-KW"/>
</dbReference>
<dbReference type="eggNOG" id="KOG0911">
    <property type="taxonomic scope" value="Eukaryota"/>
</dbReference>
<dbReference type="InterPro" id="IPR004480">
    <property type="entry name" value="Monothiol_GRX-rel"/>
</dbReference>
<dbReference type="EnsemblMetazoa" id="tetur01g14710.1">
    <property type="protein sequence ID" value="tetur01g14710.1"/>
    <property type="gene ID" value="tetur01g14710"/>
</dbReference>
<dbReference type="STRING" id="32264.T1JTM8"/>
<sequence>MSLLSSLVRTIGRVPVARTQFAALFSTSPEWKDKLDKMVSSNKVVVFMKGVPNAPRCGFSNAVTQVLRMHGVDYDAYDVLSDEDLRQAVKDYTNWPTIPQIYINGQFVGGCDIILQMHKTGELIEMLKQIG</sequence>
<keyword evidence="3" id="KW-0408">Iron</keyword>
<keyword evidence="5" id="KW-0676">Redox-active center</keyword>
<dbReference type="GO" id="GO:0051537">
    <property type="term" value="F:2 iron, 2 sulfur cluster binding"/>
    <property type="evidence" value="ECO:0007669"/>
    <property type="project" value="UniProtKB-KW"/>
</dbReference>
<dbReference type="PANTHER" id="PTHR10293">
    <property type="entry name" value="GLUTAREDOXIN FAMILY MEMBER"/>
    <property type="match status" value="1"/>
</dbReference>
<dbReference type="GO" id="GO:0005759">
    <property type="term" value="C:mitochondrial matrix"/>
    <property type="evidence" value="ECO:0007669"/>
    <property type="project" value="TreeGrafter"/>
</dbReference>
<dbReference type="PANTHER" id="PTHR10293:SF16">
    <property type="entry name" value="GLUTAREDOXIN-RELATED PROTEIN 5, MITOCHONDRIAL"/>
    <property type="match status" value="1"/>
</dbReference>
<evidence type="ECO:0000256" key="2">
    <source>
        <dbReference type="ARBA" id="ARBA00022723"/>
    </source>
</evidence>
<evidence type="ECO:0000256" key="6">
    <source>
        <dbReference type="ARBA" id="ARBA00067456"/>
    </source>
</evidence>
<dbReference type="SUPFAM" id="SSF52833">
    <property type="entry name" value="Thioredoxin-like"/>
    <property type="match status" value="1"/>
</dbReference>
<evidence type="ECO:0000256" key="5">
    <source>
        <dbReference type="ARBA" id="ARBA00023284"/>
    </source>
</evidence>
<dbReference type="InterPro" id="IPR033658">
    <property type="entry name" value="GRX_PICOT-like"/>
</dbReference>
<dbReference type="FunFam" id="3.40.30.10:FF:000005">
    <property type="entry name" value="Glutaredoxin 5"/>
    <property type="match status" value="1"/>
</dbReference>
<protein>
    <recommendedName>
        <fullName evidence="6">Glutaredoxin-related protein 5, mitochondrial</fullName>
    </recommendedName>
    <alternativeName>
        <fullName evidence="7">Monothiol glutaredoxin-5</fullName>
    </alternativeName>
</protein>
<dbReference type="Gene3D" id="3.40.30.10">
    <property type="entry name" value="Glutaredoxin"/>
    <property type="match status" value="1"/>
</dbReference>
<organism evidence="9 10">
    <name type="scientific">Tetranychus urticae</name>
    <name type="common">Two-spotted spider mite</name>
    <dbReference type="NCBI Taxonomy" id="32264"/>
    <lineage>
        <taxon>Eukaryota</taxon>
        <taxon>Metazoa</taxon>
        <taxon>Ecdysozoa</taxon>
        <taxon>Arthropoda</taxon>
        <taxon>Chelicerata</taxon>
        <taxon>Arachnida</taxon>
        <taxon>Acari</taxon>
        <taxon>Acariformes</taxon>
        <taxon>Trombidiformes</taxon>
        <taxon>Prostigmata</taxon>
        <taxon>Eleutherengona</taxon>
        <taxon>Raphignathae</taxon>
        <taxon>Tetranychoidea</taxon>
        <taxon>Tetranychidae</taxon>
        <taxon>Tetranychus</taxon>
    </lineage>
</organism>
<evidence type="ECO:0000256" key="3">
    <source>
        <dbReference type="ARBA" id="ARBA00023004"/>
    </source>
</evidence>
<dbReference type="NCBIfam" id="TIGR00365">
    <property type="entry name" value="Grx4 family monothiol glutaredoxin"/>
    <property type="match status" value="1"/>
</dbReference>
<dbReference type="InterPro" id="IPR036249">
    <property type="entry name" value="Thioredoxin-like_sf"/>
</dbReference>
<evidence type="ECO:0000256" key="1">
    <source>
        <dbReference type="ARBA" id="ARBA00022714"/>
    </source>
</evidence>
<evidence type="ECO:0000256" key="7">
    <source>
        <dbReference type="ARBA" id="ARBA00076083"/>
    </source>
</evidence>
<keyword evidence="1" id="KW-0001">2Fe-2S</keyword>
<dbReference type="PROSITE" id="PS51354">
    <property type="entry name" value="GLUTAREDOXIN_2"/>
    <property type="match status" value="1"/>
</dbReference>
<name>T1JTM8_TETUR</name>
<proteinExistence type="predicted"/>
<keyword evidence="10" id="KW-1185">Reference proteome</keyword>
<accession>T1JTM8</accession>
<keyword evidence="2" id="KW-0479">Metal-binding</keyword>
<reference evidence="10" key="1">
    <citation type="submission" date="2011-08" db="EMBL/GenBank/DDBJ databases">
        <authorList>
            <person name="Rombauts S."/>
        </authorList>
    </citation>
    <scope>NUCLEOTIDE SEQUENCE</scope>
    <source>
        <strain evidence="10">London</strain>
    </source>
</reference>
<dbReference type="InterPro" id="IPR002109">
    <property type="entry name" value="Glutaredoxin"/>
</dbReference>
<dbReference type="HOGENOM" id="CLU_026126_2_0_1"/>
<dbReference type="Proteomes" id="UP000015104">
    <property type="component" value="Unassembled WGS sequence"/>
</dbReference>
<evidence type="ECO:0000256" key="4">
    <source>
        <dbReference type="ARBA" id="ARBA00023014"/>
    </source>
</evidence>
<dbReference type="Pfam" id="PF00462">
    <property type="entry name" value="Glutaredoxin"/>
    <property type="match status" value="1"/>
</dbReference>
<feature type="domain" description="Glutaredoxin" evidence="8">
    <location>
        <begin position="44"/>
        <end position="108"/>
    </location>
</feature>